<feature type="compositionally biased region" description="Polar residues" evidence="1">
    <location>
        <begin position="644"/>
        <end position="657"/>
    </location>
</feature>
<dbReference type="Pfam" id="PF00168">
    <property type="entry name" value="C2"/>
    <property type="match status" value="1"/>
</dbReference>
<feature type="compositionally biased region" description="Polar residues" evidence="1">
    <location>
        <begin position="703"/>
        <end position="713"/>
    </location>
</feature>
<evidence type="ECO:0000313" key="5">
    <source>
        <dbReference type="EMBL" id="KAF9538624.1"/>
    </source>
</evidence>
<comment type="caution">
    <text evidence="5">The sequence shown here is derived from an EMBL/GenBank/DDBJ whole genome shotgun (WGS) entry which is preliminary data.</text>
</comment>
<feature type="compositionally biased region" description="Polar residues" evidence="1">
    <location>
        <begin position="28"/>
        <end position="43"/>
    </location>
</feature>
<proteinExistence type="predicted"/>
<feature type="compositionally biased region" description="Gly residues" evidence="1">
    <location>
        <begin position="90"/>
        <end position="113"/>
    </location>
</feature>
<dbReference type="Gene3D" id="1.20.58.1100">
    <property type="match status" value="1"/>
</dbReference>
<name>A0A9P6EZR7_9FUNG</name>
<dbReference type="InterPro" id="IPR014770">
    <property type="entry name" value="Munc13_1"/>
</dbReference>
<evidence type="ECO:0000256" key="1">
    <source>
        <dbReference type="SAM" id="MobiDB-lite"/>
    </source>
</evidence>
<feature type="domain" description="MHD1" evidence="3">
    <location>
        <begin position="1355"/>
        <end position="1473"/>
    </location>
</feature>
<evidence type="ECO:0008006" key="7">
    <source>
        <dbReference type="Google" id="ProtNLM"/>
    </source>
</evidence>
<feature type="domain" description="C2" evidence="2">
    <location>
        <begin position="1555"/>
        <end position="1669"/>
    </location>
</feature>
<feature type="compositionally biased region" description="Polar residues" evidence="1">
    <location>
        <begin position="392"/>
        <end position="401"/>
    </location>
</feature>
<sequence length="1972" mass="218086">MHGGPRPPGPPLHHQQQLPYGQGHFPNMPQQPGFNTGHPQSQYPPAFNNHGPGGFSGPRPGPGPGPGPRPGPGPGPGPGHGQGFSPNHGMGPGHGFGGGGGGGPAPGGMGGSPRPGFSPAPNHSNMMMMPQPPARQEWPVSGRPPNNGYPPQHGPPGPGPGPGHSMGPPPGQSPGFMPRPFGSPAMPPPPMPAFNNQPPLPPFNNQPGFNGSVAGRPYSPNMRPALMPNLPPAQMPPTSSHPPSKFTEGPPAHTNIRPSHPVVPSNPLAKNPMTALPVTSYQPKTKYQVAPAPSPQKDPVRPLGMPSPSSTSATGQNASGYQTSQSQHRPSMHPTESYDADDRPTELIPLDDEYQPLAKPNATSLLQSPSTVPSIPNSAVVSPSLSFTAVSYLPSSPNFSEADSRPTEMPESEPIRKVEPFKPEPFRPTEPASSAQSHNKTPLTPLPSSGITFQGNNSTFTSSSSSFTPPTTFTPPVSFAPSSSSLTPPTTFAPSTTFVPSTSFVPSTTYKPTKKDTPKFPSTPQPLHTPGFDPTVKVEISDLRPSSSAPFGDSSNIKVAIDDISPTPARKPLPATDSLNSPISLDGLMESIEAMTKPNSTLSTSTTFTASSNASQQTSSADYFKPLPLIGGESDDQKRYSLSDGPTNPPGSSQSPPVSRLVPKRPVSNYIPQPAVDHNTQQHFNNDTTATPPVSTPALAPSGQFQGTPFTTLSPSVSQPSFPSPQPSRREEAQQISFQPSPHQQDPLHQNNHSNHNDHNNLGNHSSHLNQHHGRLGGDMAILNQPEFAHNPIMSIAALSDRPVQKAPSMIQRGKTLRRAAGMTGVAHTPDVSSSAPAPPAKVTPDELYPYLLRLVLLAQADEVPPPSQPLPVTSKDAYKDLIKALKPRLKDIHAGRDMAYQDPVVKKALIAMESKFKTATNGEDLVLGFSIEMTRIQQSINIPTTSRDSQMAIMAGLLRDVIQKDPFTGHEAVMQRLDSLVKTVTVKPNNSVAQTDGLTKVIKELFRMPETVRHSKMNDLRKSSTKQAAIEDFKKCASNLELDSFPYPGISDYHHRDHHEEFKNRERSALSGNIRALSAGHHASLDMPSRQFHPSEFVFVPQNPKAYYHLLLEMCVDHALATRHQDDLAANLISPPTKALLKECGVRWRLTSSWREIILMEVIKERYREAKVSVGFLLDFLQTKFYKDADVHQWHISEVNMLGDVYGGLNHMIFDNINHDIKDLGNVSADYFRPMLDILDRVHQQEVYQRLNVELKPFFDDITDTVLTESFQKYREKDEEIQKEPYENETVPLSQMALYIVSEHAVMKKRFPKPLFGTVDVAGIVVEHNLRNFVPLMQNMANMDGRKLPTGDVFPLYQLCRELVSLFEEYAPSSSVHFNISTWFRPYVLKYLEDLDSSILGWVTAAIHQDKFEEVSVGAGHSSSASDLFAFFYDPLRWIRGLNWSNDYQRATFMSKLAKVFCKAVDLYAQYMESMFLEFMPSSVSAVTSKEAKSFSEQFASFTFRSESAEAKKASRFVFTPKMCVLMNNIEAVRQRLDELYRDMDVDEIVQILRDNEPAPEQTEEEPHQFEVVIVSAERLLPMDTNEKSDPYVVLSHEEKELFRTKTIYADINPRWNEVYETTLTKEITYLVCVYDAEKTQSNRLCGWQYLCIDPQEYEDYMPHDVWLDLAQIGRLLLRITMKGERDDVQFFFGKTFRSLKRKEADLSGMIVDAMIPSVQACLTEKVLFSNFRSKASLLGFFNSSVSSAKVTKVSDEDCDNALGQLLDYLEDSLPVLYDYLTTEGMTMVITRLWREILITIESLLVPPLSTEFSTRTPLTEIEMHVAFKIVEFIKLYLNGGDAGDGFPLKVLEIPKYKDLLTVRPIYDSSSEELMEEYNRSLSVPGRGRLNRQQSDFERRPAGAAAKRPGPGSMTPNPETVLRILRMRQGTAVEEFLTSAIETQSQARQARAKAKREQVLYQRQLMKDQEY</sequence>
<feature type="compositionally biased region" description="Pro residues" evidence="1">
    <location>
        <begin position="59"/>
        <end position="77"/>
    </location>
</feature>
<dbReference type="Pfam" id="PF06292">
    <property type="entry name" value="MUN"/>
    <property type="match status" value="1"/>
</dbReference>
<feature type="compositionally biased region" description="Pro residues" evidence="1">
    <location>
        <begin position="152"/>
        <end position="172"/>
    </location>
</feature>
<dbReference type="InterPro" id="IPR035892">
    <property type="entry name" value="C2_domain_sf"/>
</dbReference>
<evidence type="ECO:0000259" key="3">
    <source>
        <dbReference type="PROSITE" id="PS51258"/>
    </source>
</evidence>
<feature type="compositionally biased region" description="Low complexity" evidence="1">
    <location>
        <begin position="12"/>
        <end position="24"/>
    </location>
</feature>
<feature type="compositionally biased region" description="Low complexity" evidence="1">
    <location>
        <begin position="173"/>
        <end position="184"/>
    </location>
</feature>
<feature type="compositionally biased region" description="Low complexity" evidence="1">
    <location>
        <begin position="1903"/>
        <end position="1913"/>
    </location>
</feature>
<evidence type="ECO:0000259" key="4">
    <source>
        <dbReference type="PROSITE" id="PS51259"/>
    </source>
</evidence>
<gene>
    <name evidence="5" type="ORF">EC957_006397</name>
</gene>
<feature type="region of interest" description="Disordered" evidence="1">
    <location>
        <begin position="1886"/>
        <end position="1918"/>
    </location>
</feature>
<feature type="compositionally biased region" description="Polar residues" evidence="1">
    <location>
        <begin position="307"/>
        <end position="329"/>
    </location>
</feature>
<feature type="compositionally biased region" description="Low complexity" evidence="1">
    <location>
        <begin position="748"/>
        <end position="769"/>
    </location>
</feature>
<feature type="compositionally biased region" description="Basic and acidic residues" evidence="1">
    <location>
        <begin position="402"/>
        <end position="427"/>
    </location>
</feature>
<feature type="compositionally biased region" description="Polar residues" evidence="1">
    <location>
        <begin position="431"/>
        <end position="457"/>
    </location>
</feature>
<organism evidence="5 6">
    <name type="scientific">Mortierella hygrophila</name>
    <dbReference type="NCBI Taxonomy" id="979708"/>
    <lineage>
        <taxon>Eukaryota</taxon>
        <taxon>Fungi</taxon>
        <taxon>Fungi incertae sedis</taxon>
        <taxon>Mucoromycota</taxon>
        <taxon>Mortierellomycotina</taxon>
        <taxon>Mortierellomycetes</taxon>
        <taxon>Mortierellales</taxon>
        <taxon>Mortierellaceae</taxon>
        <taxon>Mortierella</taxon>
    </lineage>
</organism>
<dbReference type="InterPro" id="IPR000008">
    <property type="entry name" value="C2_dom"/>
</dbReference>
<dbReference type="Gene3D" id="1.10.357.50">
    <property type="match status" value="1"/>
</dbReference>
<feature type="compositionally biased region" description="Polar residues" evidence="1">
    <location>
        <begin position="361"/>
        <end position="380"/>
    </location>
</feature>
<feature type="compositionally biased region" description="Low complexity" evidence="1">
    <location>
        <begin position="458"/>
        <end position="511"/>
    </location>
</feature>
<feature type="region of interest" description="Disordered" evidence="1">
    <location>
        <begin position="1"/>
        <end position="380"/>
    </location>
</feature>
<dbReference type="SMART" id="SM00239">
    <property type="entry name" value="C2"/>
    <property type="match status" value="1"/>
</dbReference>
<dbReference type="PANTHER" id="PTHR47263">
    <property type="entry name" value="ADENYLATE CYCLASE ACTIVATION PROTEIN GIT1"/>
    <property type="match status" value="1"/>
</dbReference>
<dbReference type="PANTHER" id="PTHR47263:SF1">
    <property type="entry name" value="C2 DOMAIN PROTEIN (AFU_ORTHOLOGUE AFUA_7G02350)"/>
    <property type="match status" value="1"/>
</dbReference>
<dbReference type="PROSITE" id="PS51259">
    <property type="entry name" value="MHD2"/>
    <property type="match status" value="1"/>
</dbReference>
<dbReference type="InterPro" id="IPR010439">
    <property type="entry name" value="MUN_dom"/>
</dbReference>
<feature type="region of interest" description="Disordered" evidence="1">
    <location>
        <begin position="598"/>
        <end position="777"/>
    </location>
</feature>
<dbReference type="EMBL" id="JAAAXW010000294">
    <property type="protein sequence ID" value="KAF9538624.1"/>
    <property type="molecule type" value="Genomic_DNA"/>
</dbReference>
<protein>
    <recommendedName>
        <fullName evidence="7">C2 domain-containing protein</fullName>
    </recommendedName>
</protein>
<feature type="domain" description="MHD2" evidence="4">
    <location>
        <begin position="1761"/>
        <end position="1879"/>
    </location>
</feature>
<dbReference type="PROSITE" id="PS51258">
    <property type="entry name" value="MHD1"/>
    <property type="match status" value="1"/>
</dbReference>
<feature type="compositionally biased region" description="Polar residues" evidence="1">
    <location>
        <begin position="678"/>
        <end position="693"/>
    </location>
</feature>
<dbReference type="Gene3D" id="2.60.40.150">
    <property type="entry name" value="C2 domain"/>
    <property type="match status" value="1"/>
</dbReference>
<feature type="compositionally biased region" description="Pro residues" evidence="1">
    <location>
        <begin position="185"/>
        <end position="204"/>
    </location>
</feature>
<feature type="compositionally biased region" description="Polar residues" evidence="1">
    <location>
        <begin position="734"/>
        <end position="744"/>
    </location>
</feature>
<evidence type="ECO:0000313" key="6">
    <source>
        <dbReference type="Proteomes" id="UP000723463"/>
    </source>
</evidence>
<evidence type="ECO:0000259" key="2">
    <source>
        <dbReference type="PROSITE" id="PS50004"/>
    </source>
</evidence>
<feature type="compositionally biased region" description="Low complexity" evidence="1">
    <location>
        <begin position="599"/>
        <end position="620"/>
    </location>
</feature>
<dbReference type="InterPro" id="IPR014772">
    <property type="entry name" value="Munc13_dom-2"/>
</dbReference>
<dbReference type="SUPFAM" id="SSF49562">
    <property type="entry name" value="C2 domain (Calcium/lipid-binding domain, CaLB)"/>
    <property type="match status" value="1"/>
</dbReference>
<accession>A0A9P6EZR7</accession>
<dbReference type="InterPro" id="IPR052811">
    <property type="entry name" value="Glucose_resp_signaling"/>
</dbReference>
<reference evidence="5" key="1">
    <citation type="journal article" date="2020" name="Fungal Divers.">
        <title>Resolving the Mortierellaceae phylogeny through synthesis of multi-gene phylogenetics and phylogenomics.</title>
        <authorList>
            <person name="Vandepol N."/>
            <person name="Liber J."/>
            <person name="Desiro A."/>
            <person name="Na H."/>
            <person name="Kennedy M."/>
            <person name="Barry K."/>
            <person name="Grigoriev I.V."/>
            <person name="Miller A.N."/>
            <person name="O'Donnell K."/>
            <person name="Stajich J.E."/>
            <person name="Bonito G."/>
        </authorList>
    </citation>
    <scope>NUCLEOTIDE SEQUENCE</scope>
    <source>
        <strain evidence="5">NRRL 2591</strain>
    </source>
</reference>
<dbReference type="Proteomes" id="UP000723463">
    <property type="component" value="Unassembled WGS sequence"/>
</dbReference>
<dbReference type="PROSITE" id="PS50004">
    <property type="entry name" value="C2"/>
    <property type="match status" value="1"/>
</dbReference>
<feature type="compositionally biased region" description="Pro residues" evidence="1">
    <location>
        <begin position="1"/>
        <end position="11"/>
    </location>
</feature>
<feature type="region of interest" description="Disordered" evidence="1">
    <location>
        <begin position="392"/>
        <end position="535"/>
    </location>
</feature>
<keyword evidence="6" id="KW-1185">Reference proteome</keyword>